<dbReference type="AlphaFoldDB" id="A0A9D2BYF8"/>
<protein>
    <recommendedName>
        <fullName evidence="6">TVP38/TMEM64 family membrane protein</fullName>
    </recommendedName>
</protein>
<reference evidence="8" key="1">
    <citation type="journal article" date="2021" name="PeerJ">
        <title>Extensive microbial diversity within the chicken gut microbiome revealed by metagenomics and culture.</title>
        <authorList>
            <person name="Gilroy R."/>
            <person name="Ravi A."/>
            <person name="Getino M."/>
            <person name="Pursley I."/>
            <person name="Horton D.L."/>
            <person name="Alikhan N.F."/>
            <person name="Baker D."/>
            <person name="Gharbi K."/>
            <person name="Hall N."/>
            <person name="Watson M."/>
            <person name="Adriaenssens E.M."/>
            <person name="Foster-Nyarko E."/>
            <person name="Jarju S."/>
            <person name="Secka A."/>
            <person name="Antonio M."/>
            <person name="Oren A."/>
            <person name="Chaudhuri R.R."/>
            <person name="La Ragione R."/>
            <person name="Hildebrand F."/>
            <person name="Pallen M.J."/>
        </authorList>
    </citation>
    <scope>NUCLEOTIDE SEQUENCE</scope>
    <source>
        <strain evidence="8">ChiBcec16_6824</strain>
    </source>
</reference>
<sequence>MKHKRVWIFLGLGVLVLLLNAHFGWSELLTDPTRLPALREALEEHFFLAMLLYMVLTAVGCVLLALPGVTFAIAAGALFGPIWGTLSCALAATLGACGAFLAGRYFLKDAVKPMLERSPLLRRLLFEGAGQSDLYLLMITRLVPLFPYNLQNFAYGVTDIRFSHYALYSAVFMLPGTAVYTVGAAGVFTPERRVPYLLAAAGLFVVVTLLSLFLKRRFLKQEQEPPAA</sequence>
<dbReference type="Pfam" id="PF09335">
    <property type="entry name" value="VTT_dom"/>
    <property type="match status" value="1"/>
</dbReference>
<evidence type="ECO:0000256" key="4">
    <source>
        <dbReference type="ARBA" id="ARBA00022989"/>
    </source>
</evidence>
<keyword evidence="5 6" id="KW-0472">Membrane</keyword>
<feature type="transmembrane region" description="Helical" evidence="6">
    <location>
        <begin position="165"/>
        <end position="188"/>
    </location>
</feature>
<proteinExistence type="inferred from homology"/>
<evidence type="ECO:0000256" key="1">
    <source>
        <dbReference type="ARBA" id="ARBA00004651"/>
    </source>
</evidence>
<comment type="subcellular location">
    <subcellularLocation>
        <location evidence="1 6">Cell membrane</location>
        <topology evidence="1 6">Multi-pass membrane protein</topology>
    </subcellularLocation>
</comment>
<gene>
    <name evidence="8" type="ORF">H9841_04840</name>
</gene>
<keyword evidence="3 6" id="KW-0812">Transmembrane</keyword>
<feature type="transmembrane region" description="Helical" evidence="6">
    <location>
        <begin position="86"/>
        <end position="107"/>
    </location>
</feature>
<name>A0A9D2BYF8_9FIRM</name>
<feature type="transmembrane region" description="Helical" evidence="6">
    <location>
        <begin position="134"/>
        <end position="153"/>
    </location>
</feature>
<dbReference type="InterPro" id="IPR015414">
    <property type="entry name" value="TMEM64"/>
</dbReference>
<evidence type="ECO:0000313" key="8">
    <source>
        <dbReference type="EMBL" id="HIY21212.1"/>
    </source>
</evidence>
<feature type="domain" description="VTT" evidence="7">
    <location>
        <begin position="66"/>
        <end position="182"/>
    </location>
</feature>
<dbReference type="PANTHER" id="PTHR12677:SF59">
    <property type="entry name" value="GOLGI APPARATUS MEMBRANE PROTEIN TVP38-RELATED"/>
    <property type="match status" value="1"/>
</dbReference>
<reference evidence="8" key="2">
    <citation type="submission" date="2021-04" db="EMBL/GenBank/DDBJ databases">
        <authorList>
            <person name="Gilroy R."/>
        </authorList>
    </citation>
    <scope>NUCLEOTIDE SEQUENCE</scope>
    <source>
        <strain evidence="8">ChiBcec16_6824</strain>
    </source>
</reference>
<evidence type="ECO:0000256" key="3">
    <source>
        <dbReference type="ARBA" id="ARBA00022692"/>
    </source>
</evidence>
<keyword evidence="2 6" id="KW-1003">Cell membrane</keyword>
<dbReference type="GO" id="GO:0005886">
    <property type="term" value="C:plasma membrane"/>
    <property type="evidence" value="ECO:0007669"/>
    <property type="project" value="UniProtKB-SubCell"/>
</dbReference>
<keyword evidence="4 6" id="KW-1133">Transmembrane helix</keyword>
<comment type="caution">
    <text evidence="8">The sequence shown here is derived from an EMBL/GenBank/DDBJ whole genome shotgun (WGS) entry which is preliminary data.</text>
</comment>
<accession>A0A9D2BYF8</accession>
<organism evidence="8 9">
    <name type="scientific">Candidatus Flavonifractor merdigallinarum</name>
    <dbReference type="NCBI Taxonomy" id="2838589"/>
    <lineage>
        <taxon>Bacteria</taxon>
        <taxon>Bacillati</taxon>
        <taxon>Bacillota</taxon>
        <taxon>Clostridia</taxon>
        <taxon>Eubacteriales</taxon>
        <taxon>Oscillospiraceae</taxon>
        <taxon>Flavonifractor</taxon>
    </lineage>
</organism>
<evidence type="ECO:0000259" key="7">
    <source>
        <dbReference type="Pfam" id="PF09335"/>
    </source>
</evidence>
<evidence type="ECO:0000256" key="2">
    <source>
        <dbReference type="ARBA" id="ARBA00022475"/>
    </source>
</evidence>
<comment type="similarity">
    <text evidence="6">Belongs to the TVP38/TMEM64 family.</text>
</comment>
<evidence type="ECO:0000256" key="5">
    <source>
        <dbReference type="ARBA" id="ARBA00023136"/>
    </source>
</evidence>
<dbReference type="EMBL" id="DXDX01000086">
    <property type="protein sequence ID" value="HIY21212.1"/>
    <property type="molecule type" value="Genomic_DNA"/>
</dbReference>
<feature type="transmembrane region" description="Helical" evidence="6">
    <location>
        <begin position="194"/>
        <end position="214"/>
    </location>
</feature>
<dbReference type="Proteomes" id="UP000823868">
    <property type="component" value="Unassembled WGS sequence"/>
</dbReference>
<dbReference type="PANTHER" id="PTHR12677">
    <property type="entry name" value="GOLGI APPARATUS MEMBRANE PROTEIN TVP38-RELATED"/>
    <property type="match status" value="1"/>
</dbReference>
<dbReference type="InterPro" id="IPR032816">
    <property type="entry name" value="VTT_dom"/>
</dbReference>
<feature type="transmembrane region" description="Helical" evidence="6">
    <location>
        <begin position="50"/>
        <end position="79"/>
    </location>
</feature>
<evidence type="ECO:0000256" key="6">
    <source>
        <dbReference type="RuleBase" id="RU366058"/>
    </source>
</evidence>
<evidence type="ECO:0000313" key="9">
    <source>
        <dbReference type="Proteomes" id="UP000823868"/>
    </source>
</evidence>